<feature type="region of interest" description="Disordered" evidence="1">
    <location>
        <begin position="305"/>
        <end position="331"/>
    </location>
</feature>
<dbReference type="OrthoDB" id="2283923at2759"/>
<organism evidence="3 4">
    <name type="scientific">Lichtheimia corymbifera JMRC:FSU:9682</name>
    <dbReference type="NCBI Taxonomy" id="1263082"/>
    <lineage>
        <taxon>Eukaryota</taxon>
        <taxon>Fungi</taxon>
        <taxon>Fungi incertae sedis</taxon>
        <taxon>Mucoromycota</taxon>
        <taxon>Mucoromycotina</taxon>
        <taxon>Mucoromycetes</taxon>
        <taxon>Mucorales</taxon>
        <taxon>Lichtheimiaceae</taxon>
        <taxon>Lichtheimia</taxon>
    </lineage>
</organism>
<accession>A0A068RG37</accession>
<feature type="region of interest" description="Disordered" evidence="1">
    <location>
        <begin position="1"/>
        <end position="130"/>
    </location>
</feature>
<feature type="compositionally biased region" description="Polar residues" evidence="1">
    <location>
        <begin position="49"/>
        <end position="79"/>
    </location>
</feature>
<evidence type="ECO:0008006" key="5">
    <source>
        <dbReference type="Google" id="ProtNLM"/>
    </source>
</evidence>
<dbReference type="CDD" id="cd12087">
    <property type="entry name" value="TM_EGFR-like"/>
    <property type="match status" value="1"/>
</dbReference>
<proteinExistence type="predicted"/>
<dbReference type="VEuPathDB" id="FungiDB:LCOR_00882.1"/>
<evidence type="ECO:0000313" key="4">
    <source>
        <dbReference type="Proteomes" id="UP000027586"/>
    </source>
</evidence>
<sequence length="331" mass="35567">MDSSGLLSSLLPVSSLNNKPSNDHNDPSPSPPPPPPPPPVSSSPPSPSHSQEPIDSQVNTSTTQASEHPSPQPTHSPTNDNKEDNNKPEATVAPEPRPDAKPSKDDQSKPTPTDESKHTQHKTVTTSSASAVIQTSTMDDGKIQTYTLTSFVPYTTTVPDDGVNSGNDNNGKPGSATPIIAGTVVTAVIAASIVGLIVFCCMKRKRKQRMRQTITESSLLNTHDYTPTASGTPTLEASPRPLVAPHHSYYSAAAPSHNQQPQPQYEMAYDNHGYDVYNNGSGGAMLVSDRHLPNQVDYHHNNDYYGGGHPYPSTQLPHQHVPTDVPHTKEY</sequence>
<dbReference type="EMBL" id="CBTN010000002">
    <property type="protein sequence ID" value="CDH49123.1"/>
    <property type="molecule type" value="Genomic_DNA"/>
</dbReference>
<feature type="transmembrane region" description="Helical" evidence="2">
    <location>
        <begin position="179"/>
        <end position="202"/>
    </location>
</feature>
<evidence type="ECO:0000313" key="3">
    <source>
        <dbReference type="EMBL" id="CDH49123.1"/>
    </source>
</evidence>
<reference evidence="3" key="1">
    <citation type="submission" date="2013-08" db="EMBL/GenBank/DDBJ databases">
        <title>Gene expansion shapes genome architecture in the human pathogen Lichtheimia corymbifera: an evolutionary genomics analysis in the ancient terrestrial Mucorales (Mucoromycotina).</title>
        <authorList>
            <person name="Schwartze V.U."/>
            <person name="Winter S."/>
            <person name="Shelest E."/>
            <person name="Marcet-Houben M."/>
            <person name="Horn F."/>
            <person name="Wehner S."/>
            <person name="Hoffmann K."/>
            <person name="Riege K."/>
            <person name="Sammeth M."/>
            <person name="Nowrousian M."/>
            <person name="Valiante V."/>
            <person name="Linde J."/>
            <person name="Jacobsen I.D."/>
            <person name="Marz M."/>
            <person name="Brakhage A.A."/>
            <person name="Gabaldon T."/>
            <person name="Bocker S."/>
            <person name="Voigt K."/>
        </authorList>
    </citation>
    <scope>NUCLEOTIDE SEQUENCE [LARGE SCALE GENOMIC DNA]</scope>
    <source>
        <strain evidence="3">FSU 9682</strain>
    </source>
</reference>
<feature type="compositionally biased region" description="Low complexity" evidence="1">
    <location>
        <begin position="1"/>
        <end position="16"/>
    </location>
</feature>
<keyword evidence="4" id="KW-1185">Reference proteome</keyword>
<protein>
    <recommendedName>
        <fullName evidence="5">Mid2 domain-containing protein</fullName>
    </recommendedName>
</protein>
<feature type="compositionally biased region" description="Basic and acidic residues" evidence="1">
    <location>
        <begin position="96"/>
        <end position="118"/>
    </location>
</feature>
<comment type="caution">
    <text evidence="3">The sequence shown here is derived from an EMBL/GenBank/DDBJ whole genome shotgun (WGS) entry which is preliminary data.</text>
</comment>
<keyword evidence="2" id="KW-1133">Transmembrane helix</keyword>
<dbReference type="Proteomes" id="UP000027586">
    <property type="component" value="Unassembled WGS sequence"/>
</dbReference>
<gene>
    <name evidence="3" type="ORF">LCOR_00882.1</name>
</gene>
<keyword evidence="2" id="KW-0812">Transmembrane</keyword>
<dbReference type="AlphaFoldDB" id="A0A068RG37"/>
<keyword evidence="2" id="KW-0472">Membrane</keyword>
<evidence type="ECO:0000256" key="1">
    <source>
        <dbReference type="SAM" id="MobiDB-lite"/>
    </source>
</evidence>
<feature type="compositionally biased region" description="Pro residues" evidence="1">
    <location>
        <begin position="28"/>
        <end position="47"/>
    </location>
</feature>
<name>A0A068RG37_9FUNG</name>
<evidence type="ECO:0000256" key="2">
    <source>
        <dbReference type="SAM" id="Phobius"/>
    </source>
</evidence>